<protein>
    <recommendedName>
        <fullName evidence="3">GNAT family N-acetyltransferase</fullName>
    </recommendedName>
</protein>
<dbReference type="AlphaFoldDB" id="A0A3S2VSL9"/>
<dbReference type="OrthoDB" id="7306993at2"/>
<dbReference type="RefSeq" id="WP_127764233.1">
    <property type="nucleotide sequence ID" value="NZ_SADE01000001.1"/>
</dbReference>
<accession>A0A3S2VSL9</accession>
<name>A0A3S2VSL9_9PROT</name>
<sequence>MASYNPIRAARLMALYLDEIEAAGIEVEFCQEIGALQTVQPALEDKPLSPYFHPDSYELVPDNSFWIHGTAKGRTVLVQAARIDDTGHTPLGVLIDARFRRFFRTDEEQVTDCKAMARMQGRCVYHGEGWVAPDFRKTNLARTFIHLGTIAILMRWSPDYVYAFFDEQVVDSGFPSKAWFKMYEAIGRHYHGWLLPTDLIGWMDSRHLVNLVELEYRRSVQGQPPR</sequence>
<dbReference type="Proteomes" id="UP000287447">
    <property type="component" value="Unassembled WGS sequence"/>
</dbReference>
<organism evidence="1 2">
    <name type="scientific">Hwanghaeella grinnelliae</name>
    <dbReference type="NCBI Taxonomy" id="2500179"/>
    <lineage>
        <taxon>Bacteria</taxon>
        <taxon>Pseudomonadati</taxon>
        <taxon>Pseudomonadota</taxon>
        <taxon>Alphaproteobacteria</taxon>
        <taxon>Rhodospirillales</taxon>
        <taxon>Rhodospirillaceae</taxon>
        <taxon>Hwanghaeella</taxon>
    </lineage>
</organism>
<evidence type="ECO:0000313" key="2">
    <source>
        <dbReference type="Proteomes" id="UP000287447"/>
    </source>
</evidence>
<comment type="caution">
    <text evidence="1">The sequence shown here is derived from an EMBL/GenBank/DDBJ whole genome shotgun (WGS) entry which is preliminary data.</text>
</comment>
<reference evidence="2" key="1">
    <citation type="submission" date="2019-01" db="EMBL/GenBank/DDBJ databases">
        <title>Gri0909 isolated from a small marine red alga.</title>
        <authorList>
            <person name="Kim J."/>
            <person name="Jeong S.E."/>
            <person name="Jeon C.O."/>
        </authorList>
    </citation>
    <scope>NUCLEOTIDE SEQUENCE [LARGE SCALE GENOMIC DNA]</scope>
    <source>
        <strain evidence="2">Gri0909</strain>
    </source>
</reference>
<dbReference type="EMBL" id="SADE01000001">
    <property type="protein sequence ID" value="RVU38862.1"/>
    <property type="molecule type" value="Genomic_DNA"/>
</dbReference>
<evidence type="ECO:0000313" key="1">
    <source>
        <dbReference type="EMBL" id="RVU38862.1"/>
    </source>
</evidence>
<evidence type="ECO:0008006" key="3">
    <source>
        <dbReference type="Google" id="ProtNLM"/>
    </source>
</evidence>
<gene>
    <name evidence="1" type="ORF">EOI86_06245</name>
</gene>
<proteinExistence type="predicted"/>
<keyword evidence="2" id="KW-1185">Reference proteome</keyword>